<keyword evidence="8 13" id="KW-0256">Endoplasmic reticulum</keyword>
<evidence type="ECO:0000256" key="11">
    <source>
        <dbReference type="ARBA" id="ARBA00023098"/>
    </source>
</evidence>
<keyword evidence="9" id="KW-1133">Transmembrane helix</keyword>
<evidence type="ECO:0000256" key="14">
    <source>
        <dbReference type="PIRSR" id="PIRSR000047-1"/>
    </source>
</evidence>
<keyword evidence="16" id="KW-1185">Reference proteome</keyword>
<evidence type="ECO:0000313" key="17">
    <source>
        <dbReference type="RefSeq" id="XP_004640718.1"/>
    </source>
</evidence>
<sequence>MVIWGLVLAAVLVAILGYLCLPGLFRQRKPQEPPLDKGSIPGLGHAMAFRKNMLEFLKGMQAKHGDVFTVQLGTQFFTFVMDPLSYGPIIRNAKKSLDFTQYAQELVQKVFGYQPLENDPVVMHSASTKYLKGDGLEELNKVLLDRMFLVLLGPRGPGLDASCWKEDGLFHFCYNSLFKAGYLSLFGCTKDKEWDLLQAEEIFKKFRRFDLLFPRFVYSLLGPLEWIEVGQLQRLFHKMLSVRQNPEKDGVSNWMNYMRHCLGECGCSQDMLDKFNFMMLWASQGNTGPTAFWALLFLLKHPEAMQAVKEEAAEVMHGTKLGATQSFTFLVSALQRTPVLDSAMEETLRLVAAPTLLRVVQEDYTLKMASGHEYLLRHGDRVAIFPYLSVHMDPDIHPDPSTFKYNRFLNPDGSRKMNFYKAGKKTHYYNMPWGSGVSICPGRFFALSEMKLFVLLMVTYFHLELVDPDTPAPPIDPRRWGFGVTQPSYEVRFRYRLKPMD</sequence>
<dbReference type="Proteomes" id="UP000515203">
    <property type="component" value="Unplaced"/>
</dbReference>
<dbReference type="OrthoDB" id="6692864at2759"/>
<keyword evidence="5 13" id="KW-0349">Heme</keyword>
<dbReference type="SUPFAM" id="SSF48264">
    <property type="entry name" value="Cytochrome P450"/>
    <property type="match status" value="1"/>
</dbReference>
<evidence type="ECO:0000256" key="12">
    <source>
        <dbReference type="ARBA" id="ARBA00023136"/>
    </source>
</evidence>
<dbReference type="RefSeq" id="XP_004640718.1">
    <property type="nucleotide sequence ID" value="XM_004640661.2"/>
</dbReference>
<dbReference type="Gene3D" id="1.10.630.10">
    <property type="entry name" value="Cytochrome P450"/>
    <property type="match status" value="1"/>
</dbReference>
<dbReference type="GO" id="GO:0020037">
    <property type="term" value="F:heme binding"/>
    <property type="evidence" value="ECO:0007669"/>
    <property type="project" value="InterPro"/>
</dbReference>
<organism evidence="16 17">
    <name type="scientific">Octodon degus</name>
    <name type="common">Degu</name>
    <name type="synonym">Sciurus degus</name>
    <dbReference type="NCBI Taxonomy" id="10160"/>
    <lineage>
        <taxon>Eukaryota</taxon>
        <taxon>Metazoa</taxon>
        <taxon>Chordata</taxon>
        <taxon>Craniata</taxon>
        <taxon>Vertebrata</taxon>
        <taxon>Euteleostomi</taxon>
        <taxon>Mammalia</taxon>
        <taxon>Eutheria</taxon>
        <taxon>Euarchontoglires</taxon>
        <taxon>Glires</taxon>
        <taxon>Rodentia</taxon>
        <taxon>Hystricomorpha</taxon>
        <taxon>Octodontidae</taxon>
        <taxon>Octodon</taxon>
    </lineage>
</organism>
<evidence type="ECO:0000256" key="8">
    <source>
        <dbReference type="ARBA" id="ARBA00022824"/>
    </source>
</evidence>
<feature type="binding site" evidence="15">
    <location>
        <position position="286"/>
    </location>
    <ligand>
        <name>substrate</name>
    </ligand>
</feature>
<dbReference type="PIRSF" id="PIRSF000047">
    <property type="entry name" value="Cytochrome_CYPVIIA1"/>
    <property type="match status" value="1"/>
</dbReference>
<dbReference type="InParanoid" id="A0A6P3FMJ1"/>
<gene>
    <name evidence="17" type="primary">LOC101559607</name>
</gene>
<comment type="similarity">
    <text evidence="3 13">Belongs to the cytochrome P450 family.</text>
</comment>
<protein>
    <submittedName>
        <fullName evidence="17">5-beta-cholestane-3-alpha,7-alpha-diol 12-alpha-hydroxylase</fullName>
    </submittedName>
</protein>
<dbReference type="GO" id="GO:0005506">
    <property type="term" value="F:iron ion binding"/>
    <property type="evidence" value="ECO:0007669"/>
    <property type="project" value="InterPro"/>
</dbReference>
<evidence type="ECO:0000256" key="10">
    <source>
        <dbReference type="ARBA" id="ARBA00023004"/>
    </source>
</evidence>
<evidence type="ECO:0000256" key="4">
    <source>
        <dbReference type="ARBA" id="ARBA00022516"/>
    </source>
</evidence>
<evidence type="ECO:0000256" key="7">
    <source>
        <dbReference type="ARBA" id="ARBA00022723"/>
    </source>
</evidence>
<dbReference type="PANTHER" id="PTHR24306">
    <property type="match status" value="1"/>
</dbReference>
<evidence type="ECO:0000256" key="1">
    <source>
        <dbReference type="ARBA" id="ARBA00001971"/>
    </source>
</evidence>
<keyword evidence="12 13" id="KW-0472">Membrane</keyword>
<feature type="binding site" evidence="15">
    <location>
        <position position="381"/>
    </location>
    <ligand>
        <name>substrate</name>
    </ligand>
</feature>
<keyword evidence="6" id="KW-0812">Transmembrane</keyword>
<evidence type="ECO:0000313" key="16">
    <source>
        <dbReference type="Proteomes" id="UP000515203"/>
    </source>
</evidence>
<evidence type="ECO:0000256" key="9">
    <source>
        <dbReference type="ARBA" id="ARBA00022989"/>
    </source>
</evidence>
<dbReference type="GeneID" id="101559607"/>
<dbReference type="GO" id="GO:0008397">
    <property type="term" value="F:sterol 12-alpha-hydroxylase activity"/>
    <property type="evidence" value="ECO:0007669"/>
    <property type="project" value="TreeGrafter"/>
</dbReference>
<dbReference type="InterPro" id="IPR024204">
    <property type="entry name" value="Cyt_P450_CYP7A1-type"/>
</dbReference>
<dbReference type="InterPro" id="IPR001128">
    <property type="entry name" value="Cyt_P450"/>
</dbReference>
<proteinExistence type="inferred from homology"/>
<dbReference type="FunCoup" id="A0A6P3FMJ1">
    <property type="interactions" value="124"/>
</dbReference>
<evidence type="ECO:0000256" key="3">
    <source>
        <dbReference type="ARBA" id="ARBA00010617"/>
    </source>
</evidence>
<comment type="cofactor">
    <cofactor evidence="1 13 14">
        <name>heme</name>
        <dbReference type="ChEBI" id="CHEBI:30413"/>
    </cofactor>
</comment>
<name>A0A6P3FMJ1_OCTDE</name>
<dbReference type="PRINTS" id="PR00465">
    <property type="entry name" value="EP450IV"/>
</dbReference>
<dbReference type="GO" id="GO:0005789">
    <property type="term" value="C:endoplasmic reticulum membrane"/>
    <property type="evidence" value="ECO:0007669"/>
    <property type="project" value="UniProtKB-SubCell"/>
</dbReference>
<evidence type="ECO:0000256" key="5">
    <source>
        <dbReference type="ARBA" id="ARBA00022617"/>
    </source>
</evidence>
<dbReference type="FunFam" id="1.10.630.10:FF:000025">
    <property type="entry name" value="Prostaglandin I2 (prostacyclin) synthase"/>
    <property type="match status" value="1"/>
</dbReference>
<keyword evidence="10 13" id="KW-0408">Iron</keyword>
<reference evidence="17" key="1">
    <citation type="submission" date="2025-08" db="UniProtKB">
        <authorList>
            <consortium name="RefSeq"/>
        </authorList>
    </citation>
    <scope>IDENTIFICATION</scope>
</reference>
<dbReference type="InterPro" id="IPR036396">
    <property type="entry name" value="Cyt_P450_sf"/>
</dbReference>
<comment type="subcellular location">
    <subcellularLocation>
        <location evidence="2">Endoplasmic reticulum membrane</location>
        <topology evidence="2">Single-pass membrane protein</topology>
    </subcellularLocation>
</comment>
<dbReference type="GO" id="GO:0006629">
    <property type="term" value="P:lipid metabolic process"/>
    <property type="evidence" value="ECO:0007669"/>
    <property type="project" value="UniProtKB-KW"/>
</dbReference>
<dbReference type="PANTHER" id="PTHR24306:SF0">
    <property type="entry name" value="7-ALPHA-HYDROXYCHOLEST-4-EN-3-ONE 12-ALPHA-HYDROXYLASE"/>
    <property type="match status" value="1"/>
</dbReference>
<keyword evidence="4" id="KW-0444">Lipid biosynthesis</keyword>
<dbReference type="AlphaFoldDB" id="A0A6P3FMJ1"/>
<feature type="binding site" description="axial binding residue" evidence="14">
    <location>
        <position position="440"/>
    </location>
    <ligand>
        <name>heme</name>
        <dbReference type="ChEBI" id="CHEBI:30413"/>
    </ligand>
    <ligandPart>
        <name>Fe</name>
        <dbReference type="ChEBI" id="CHEBI:18248"/>
    </ligandPart>
</feature>
<keyword evidence="11" id="KW-0443">Lipid metabolism</keyword>
<dbReference type="InterPro" id="IPR002403">
    <property type="entry name" value="Cyt_P450_E_grp-IV"/>
</dbReference>
<feature type="binding site" evidence="15">
    <location>
        <position position="109"/>
    </location>
    <ligand>
        <name>substrate</name>
    </ligand>
</feature>
<keyword evidence="7 13" id="KW-0479">Metal-binding</keyword>
<evidence type="ECO:0000256" key="13">
    <source>
        <dbReference type="PIRNR" id="PIRNR000047"/>
    </source>
</evidence>
<evidence type="ECO:0000256" key="6">
    <source>
        <dbReference type="ARBA" id="ARBA00022692"/>
    </source>
</evidence>
<dbReference type="Pfam" id="PF00067">
    <property type="entry name" value="p450"/>
    <property type="match status" value="1"/>
</dbReference>
<evidence type="ECO:0000256" key="2">
    <source>
        <dbReference type="ARBA" id="ARBA00004389"/>
    </source>
</evidence>
<evidence type="ECO:0000256" key="15">
    <source>
        <dbReference type="PIRSR" id="PIRSR000047-2"/>
    </source>
</evidence>
<accession>A0A6P3FMJ1</accession>